<protein>
    <submittedName>
        <fullName evidence="1">Uncharacterized protein</fullName>
    </submittedName>
</protein>
<keyword evidence="2" id="KW-1185">Reference proteome</keyword>
<dbReference type="AlphaFoldDB" id="A0A1E7F6V5"/>
<dbReference type="Proteomes" id="UP000095751">
    <property type="component" value="Unassembled WGS sequence"/>
</dbReference>
<gene>
    <name evidence="1" type="ORF">FRACYDRAFT_269957</name>
</gene>
<dbReference type="KEGG" id="fcy:FRACYDRAFT_269957"/>
<sequence length="184" mass="20895">MYDMNVDVTALSLPGNGNDIDNDGNDDNDDFVVAGAPIVMENGKNDKLPWMIGSSMMLWNLQHPLTPTVALDWFNYAKNAIIRGTYLSDQKYLHKSLQKHCTNHENDKFTIVRQLSHHKFGDDTQGKIIKQYIPRTNNNNTTDVVDVDKNDKLARMEETAKRICSRHPDACDEVGKPPRYETSS</sequence>
<organism evidence="1 2">
    <name type="scientific">Fragilariopsis cylindrus CCMP1102</name>
    <dbReference type="NCBI Taxonomy" id="635003"/>
    <lineage>
        <taxon>Eukaryota</taxon>
        <taxon>Sar</taxon>
        <taxon>Stramenopiles</taxon>
        <taxon>Ochrophyta</taxon>
        <taxon>Bacillariophyta</taxon>
        <taxon>Bacillariophyceae</taxon>
        <taxon>Bacillariophycidae</taxon>
        <taxon>Bacillariales</taxon>
        <taxon>Bacillariaceae</taxon>
        <taxon>Fragilariopsis</taxon>
    </lineage>
</organism>
<evidence type="ECO:0000313" key="2">
    <source>
        <dbReference type="Proteomes" id="UP000095751"/>
    </source>
</evidence>
<accession>A0A1E7F6V5</accession>
<dbReference type="OrthoDB" id="53012at2759"/>
<reference evidence="1 2" key="1">
    <citation type="submission" date="2016-09" db="EMBL/GenBank/DDBJ databases">
        <title>Extensive genetic diversity and differential bi-allelic expression allows diatom success in the polar Southern Ocean.</title>
        <authorList>
            <consortium name="DOE Joint Genome Institute"/>
            <person name="Mock T."/>
            <person name="Otillar R.P."/>
            <person name="Strauss J."/>
            <person name="Dupont C."/>
            <person name="Frickenhaus S."/>
            <person name="Maumus F."/>
            <person name="Mcmullan M."/>
            <person name="Sanges R."/>
            <person name="Schmutz J."/>
            <person name="Toseland A."/>
            <person name="Valas R."/>
            <person name="Veluchamy A."/>
            <person name="Ward B.J."/>
            <person name="Allen A."/>
            <person name="Barry K."/>
            <person name="Falciatore A."/>
            <person name="Ferrante M."/>
            <person name="Fortunato A.E."/>
            <person name="Gloeckner G."/>
            <person name="Gruber A."/>
            <person name="Hipkin R."/>
            <person name="Janech M."/>
            <person name="Kroth P."/>
            <person name="Leese F."/>
            <person name="Lindquist E."/>
            <person name="Lyon B.R."/>
            <person name="Martin J."/>
            <person name="Mayer C."/>
            <person name="Parker M."/>
            <person name="Quesneville H."/>
            <person name="Raymond J."/>
            <person name="Uhlig C."/>
            <person name="Valentin K.U."/>
            <person name="Worden A.Z."/>
            <person name="Armbrust E.V."/>
            <person name="Bowler C."/>
            <person name="Green B."/>
            <person name="Moulton V."/>
            <person name="Van Oosterhout C."/>
            <person name="Grigoriev I."/>
        </authorList>
    </citation>
    <scope>NUCLEOTIDE SEQUENCE [LARGE SCALE GENOMIC DNA]</scope>
    <source>
        <strain evidence="1 2">CCMP1102</strain>
    </source>
</reference>
<name>A0A1E7F6V5_9STRA</name>
<proteinExistence type="predicted"/>
<dbReference type="EMBL" id="KV784361">
    <property type="protein sequence ID" value="OEU13887.1"/>
    <property type="molecule type" value="Genomic_DNA"/>
</dbReference>
<evidence type="ECO:0000313" key="1">
    <source>
        <dbReference type="EMBL" id="OEU13887.1"/>
    </source>
</evidence>
<dbReference type="InParanoid" id="A0A1E7F6V5"/>